<protein>
    <submittedName>
        <fullName evidence="4">Glycoside hydrolase family 2</fullName>
    </submittedName>
</protein>
<dbReference type="PANTHER" id="PTHR42732:SF1">
    <property type="entry name" value="BETA-MANNOSIDASE"/>
    <property type="match status" value="1"/>
</dbReference>
<accession>A0A430K4L9</accession>
<evidence type="ECO:0000313" key="5">
    <source>
        <dbReference type="Proteomes" id="UP000267585"/>
    </source>
</evidence>
<dbReference type="GO" id="GO:0004553">
    <property type="term" value="F:hydrolase activity, hydrolyzing O-glycosyl compounds"/>
    <property type="evidence" value="ECO:0007669"/>
    <property type="project" value="InterPro"/>
</dbReference>
<dbReference type="Proteomes" id="UP000267585">
    <property type="component" value="Unassembled WGS sequence"/>
</dbReference>
<dbReference type="SUPFAM" id="SSF49785">
    <property type="entry name" value="Galactose-binding domain-like"/>
    <property type="match status" value="1"/>
</dbReference>
<evidence type="ECO:0000256" key="1">
    <source>
        <dbReference type="ARBA" id="ARBA00007401"/>
    </source>
</evidence>
<dbReference type="SUPFAM" id="SSF51445">
    <property type="entry name" value="(Trans)glycosidases"/>
    <property type="match status" value="1"/>
</dbReference>
<dbReference type="InterPro" id="IPR006102">
    <property type="entry name" value="Ig-like_GH2"/>
</dbReference>
<feature type="domain" description="Glycoside hydrolase family 2 catalytic" evidence="3">
    <location>
        <begin position="307"/>
        <end position="524"/>
    </location>
</feature>
<evidence type="ECO:0000259" key="3">
    <source>
        <dbReference type="Pfam" id="PF02836"/>
    </source>
</evidence>
<name>A0A430K4L9_9FLAO</name>
<proteinExistence type="inferred from homology"/>
<dbReference type="Pfam" id="PF02836">
    <property type="entry name" value="Glyco_hydro_2_C"/>
    <property type="match status" value="1"/>
</dbReference>
<dbReference type="OrthoDB" id="9814867at2"/>
<gene>
    <name evidence="4" type="ORF">EHW67_09075</name>
</gene>
<feature type="domain" description="Glycoside hydrolase family 2 immunoglobulin-like beta-sandwich" evidence="2">
    <location>
        <begin position="197"/>
        <end position="299"/>
    </location>
</feature>
<keyword evidence="5" id="KW-1185">Reference proteome</keyword>
<keyword evidence="4" id="KW-0378">Hydrolase</keyword>
<dbReference type="Gene3D" id="3.20.20.80">
    <property type="entry name" value="Glycosidases"/>
    <property type="match status" value="1"/>
</dbReference>
<evidence type="ECO:0000259" key="2">
    <source>
        <dbReference type="Pfam" id="PF00703"/>
    </source>
</evidence>
<dbReference type="RefSeq" id="WP_126162055.1">
    <property type="nucleotide sequence ID" value="NZ_RQPJ01000003.1"/>
</dbReference>
<dbReference type="InterPro" id="IPR006103">
    <property type="entry name" value="Glyco_hydro_2_cat"/>
</dbReference>
<dbReference type="InterPro" id="IPR051913">
    <property type="entry name" value="GH2_Domain-Containing"/>
</dbReference>
<dbReference type="GO" id="GO:0005975">
    <property type="term" value="P:carbohydrate metabolic process"/>
    <property type="evidence" value="ECO:0007669"/>
    <property type="project" value="InterPro"/>
</dbReference>
<dbReference type="Gene3D" id="2.60.120.260">
    <property type="entry name" value="Galactose-binding domain-like"/>
    <property type="match status" value="1"/>
</dbReference>
<dbReference type="Gene3D" id="2.60.40.10">
    <property type="entry name" value="Immunoglobulins"/>
    <property type="match status" value="1"/>
</dbReference>
<evidence type="ECO:0000313" key="4">
    <source>
        <dbReference type="EMBL" id="RTE54067.1"/>
    </source>
</evidence>
<reference evidence="4 5" key="1">
    <citation type="submission" date="2018-11" db="EMBL/GenBank/DDBJ databases">
        <title>Arenibacter aquaticus sp.nov., a marine bacterium isolated from surface seawater in the South China Sea.</title>
        <authorList>
            <person name="Guo J."/>
            <person name="Sun J."/>
        </authorList>
    </citation>
    <scope>NUCLEOTIDE SEQUENCE [LARGE SCALE GENOMIC DNA]</scope>
    <source>
        <strain evidence="4 5">GUO666</strain>
    </source>
</reference>
<dbReference type="InterPro" id="IPR017853">
    <property type="entry name" value="GH"/>
</dbReference>
<dbReference type="InterPro" id="IPR008979">
    <property type="entry name" value="Galactose-bd-like_sf"/>
</dbReference>
<sequence length="1084" mass="123258">MDRRIKNSAITGIVIALMIIFPLNAQEQSIDLSGAWKVTLNSAINTDDNSVGNNKLEGIIQLPSSLAQQGFGIKTEGSEYGVLTPEYKYLGVAVFEKEIIIPENWKNKQLTIFLERVLWQSKVIIDGKNISTQDALGTPHMHHVGPLSPGKHQLVIEVDNEMIHNIGDKGHAYGAYTQSVWNGIVGKIEIRAQDPTYIHSVRTFSLIDKDQLKVELDLTAHKDEKANIQLQIRELDKQEIVRELNVTRKIKEGSNKLEISLDLEGKLKKWNEFDPSVYILIAKIATKKYSDYYETEFGFQEIGHNGTNVTINGDPVFLRGNLDCVHFPLTGYPSTNIEDWVKIFNTYKDYGLNHARFHSWCPPEAAFKAANRVGIYLQAEASIWIDWWMSEDMKAKGRPEMDTKGYPKGLGLDPDRDTFVIEEMNRVVDTYGNHPSFTMFCIGNELGNSDFDVMKEWVADLKTMDNRRLYSVSTARKITDVDDYMATHYIQGVGRTRGLNGPQTDWDFEDIYSKMNIPIIAHEIGQWPVYPTWDEIHKYTGVLKARNFEGFKEVAERNGIADQDRDFKMASGALNQIMYKYEIESFLRTKSCAGVQLLSMQDYQGQGEALIGWLDAFWDSKGITTPQKFKQHFDETVPLLRMNKYVWNTDETFEANAQISHYGQYPIEGGIIIATIVNDKGSILKEERWPIKDLDIGSLTDIGKFNFPLSSIDHAQKLTISLALEDSRFKNTWNIWVYPSNLPQIDDRGIHFANSLHEEALKALKNGEKVLLFANQLGTDDNSVELNFHPLYWSLTFFPGQGKTNIGLLVQNDHSAMKKFPTSFHSDWQWESIMKSSKGFVLNSTPQEFKPIVQVVDDFHRNNKEGTIFEFKVGKGSLLVCGFDIATNDSPAAKQLKYSLIKYMKSDNFNPTLAVDEAYLKELFPMIPKATETTLDEGFHNVLIHIKSAELVKDKNIDQEWSKAVDQVVIQKENVNYHVQSDGVWKDNEGSAWHGKNMTITLDCPSGILGSFYVLFEDWNHQGREGIIEFEGRKVKLGKHNGKGGQWVKFHVMREDSNDGKLILKSKSTKGSNLMIGQIVLEKV</sequence>
<organism evidence="4 5">
    <name type="scientific">Arenibacter aquaticus</name>
    <dbReference type="NCBI Taxonomy" id="2489054"/>
    <lineage>
        <taxon>Bacteria</taxon>
        <taxon>Pseudomonadati</taxon>
        <taxon>Bacteroidota</taxon>
        <taxon>Flavobacteriia</taxon>
        <taxon>Flavobacteriales</taxon>
        <taxon>Flavobacteriaceae</taxon>
        <taxon>Arenibacter</taxon>
    </lineage>
</organism>
<dbReference type="EMBL" id="RQPJ01000003">
    <property type="protein sequence ID" value="RTE54067.1"/>
    <property type="molecule type" value="Genomic_DNA"/>
</dbReference>
<dbReference type="InterPro" id="IPR013783">
    <property type="entry name" value="Ig-like_fold"/>
</dbReference>
<dbReference type="AlphaFoldDB" id="A0A430K4L9"/>
<comment type="caution">
    <text evidence="4">The sequence shown here is derived from an EMBL/GenBank/DDBJ whole genome shotgun (WGS) entry which is preliminary data.</text>
</comment>
<comment type="similarity">
    <text evidence="1">Belongs to the glycosyl hydrolase 2 family.</text>
</comment>
<dbReference type="Pfam" id="PF00703">
    <property type="entry name" value="Glyco_hydro_2"/>
    <property type="match status" value="1"/>
</dbReference>
<dbReference type="PANTHER" id="PTHR42732">
    <property type="entry name" value="BETA-GALACTOSIDASE"/>
    <property type="match status" value="1"/>
</dbReference>